<name>A0A164V7K8_9CRUS</name>
<evidence type="ECO:0000313" key="1">
    <source>
        <dbReference type="EMBL" id="KZS12047.1"/>
    </source>
</evidence>
<dbReference type="EMBL" id="LRGB01001409">
    <property type="protein sequence ID" value="KZS12047.1"/>
    <property type="molecule type" value="Genomic_DNA"/>
</dbReference>
<sequence>MRKGVILESCFEQCPEESLPSFKCVSEILNKTKKRETLLDLVFSHFTSKLTPCQTDFRQAELSFIIECALLVRRWCLLGIKRIGSLANKRQQVSDHCYSTSAHKIHHEAHHLRCSDRLRSC</sequence>
<evidence type="ECO:0000313" key="2">
    <source>
        <dbReference type="Proteomes" id="UP000076858"/>
    </source>
</evidence>
<organism evidence="1 2">
    <name type="scientific">Daphnia magna</name>
    <dbReference type="NCBI Taxonomy" id="35525"/>
    <lineage>
        <taxon>Eukaryota</taxon>
        <taxon>Metazoa</taxon>
        <taxon>Ecdysozoa</taxon>
        <taxon>Arthropoda</taxon>
        <taxon>Crustacea</taxon>
        <taxon>Branchiopoda</taxon>
        <taxon>Diplostraca</taxon>
        <taxon>Cladocera</taxon>
        <taxon>Anomopoda</taxon>
        <taxon>Daphniidae</taxon>
        <taxon>Daphnia</taxon>
    </lineage>
</organism>
<comment type="caution">
    <text evidence="1">The sequence shown here is derived from an EMBL/GenBank/DDBJ whole genome shotgun (WGS) entry which is preliminary data.</text>
</comment>
<dbReference type="Proteomes" id="UP000076858">
    <property type="component" value="Unassembled WGS sequence"/>
</dbReference>
<accession>A0A164V7K8</accession>
<proteinExistence type="predicted"/>
<keyword evidence="2" id="KW-1185">Reference proteome</keyword>
<gene>
    <name evidence="1" type="ORF">APZ42_023123</name>
</gene>
<dbReference type="AlphaFoldDB" id="A0A164V7K8"/>
<protein>
    <submittedName>
        <fullName evidence="1">Putative Cuticular protein</fullName>
    </submittedName>
</protein>
<reference evidence="1 2" key="1">
    <citation type="submission" date="2016-03" db="EMBL/GenBank/DDBJ databases">
        <title>EvidentialGene: Evidence-directed Construction of Genes on Genomes.</title>
        <authorList>
            <person name="Gilbert D.G."/>
            <person name="Choi J.-H."/>
            <person name="Mockaitis K."/>
            <person name="Colbourne J."/>
            <person name="Pfrender M."/>
        </authorList>
    </citation>
    <scope>NUCLEOTIDE SEQUENCE [LARGE SCALE GENOMIC DNA]</scope>
    <source>
        <strain evidence="1 2">Xinb3</strain>
        <tissue evidence="1">Complete organism</tissue>
    </source>
</reference>